<accession>A0A5N6MX15</accession>
<evidence type="ECO:0000256" key="16">
    <source>
        <dbReference type="ARBA" id="ARBA00023180"/>
    </source>
</evidence>
<evidence type="ECO:0000256" key="12">
    <source>
        <dbReference type="ARBA" id="ARBA00022840"/>
    </source>
</evidence>
<dbReference type="Gene3D" id="3.80.10.10">
    <property type="entry name" value="Ribonuclease Inhibitor"/>
    <property type="match status" value="3"/>
</dbReference>
<evidence type="ECO:0000256" key="20">
    <source>
        <dbReference type="SAM" id="Phobius"/>
    </source>
</evidence>
<proteinExistence type="predicted"/>
<dbReference type="PROSITE" id="PS00107">
    <property type="entry name" value="PROTEIN_KINASE_ATP"/>
    <property type="match status" value="1"/>
</dbReference>
<keyword evidence="8 21" id="KW-0732">Signal</keyword>
<dbReference type="InterPro" id="IPR032675">
    <property type="entry name" value="LRR_dom_sf"/>
</dbReference>
<evidence type="ECO:0000256" key="7">
    <source>
        <dbReference type="ARBA" id="ARBA00022692"/>
    </source>
</evidence>
<dbReference type="FunFam" id="3.80.10.10:FF:000383">
    <property type="entry name" value="Leucine-rich repeat receptor protein kinase EMS1"/>
    <property type="match status" value="1"/>
</dbReference>
<keyword evidence="24" id="KW-1185">Reference proteome</keyword>
<evidence type="ECO:0000313" key="23">
    <source>
        <dbReference type="EMBL" id="KAD4178741.1"/>
    </source>
</evidence>
<dbReference type="InterPro" id="IPR001611">
    <property type="entry name" value="Leu-rich_rpt"/>
</dbReference>
<keyword evidence="16" id="KW-0325">Glycoprotein</keyword>
<keyword evidence="13 20" id="KW-1133">Transmembrane helix</keyword>
<evidence type="ECO:0000256" key="6">
    <source>
        <dbReference type="ARBA" id="ARBA00022679"/>
    </source>
</evidence>
<dbReference type="Pfam" id="PF00069">
    <property type="entry name" value="Pkinase"/>
    <property type="match status" value="1"/>
</dbReference>
<dbReference type="EC" id="2.7.11.1" evidence="2"/>
<keyword evidence="11" id="KW-0418">Kinase</keyword>
<evidence type="ECO:0000256" key="19">
    <source>
        <dbReference type="PROSITE-ProRule" id="PRU10141"/>
    </source>
</evidence>
<evidence type="ECO:0000256" key="5">
    <source>
        <dbReference type="ARBA" id="ARBA00022614"/>
    </source>
</evidence>
<dbReference type="Gene3D" id="1.10.510.10">
    <property type="entry name" value="Transferase(Phosphotransferase) domain 1"/>
    <property type="match status" value="1"/>
</dbReference>
<dbReference type="EMBL" id="SZYD01000014">
    <property type="protein sequence ID" value="KAD4178741.1"/>
    <property type="molecule type" value="Genomic_DNA"/>
</dbReference>
<gene>
    <name evidence="23" type="ORF">E3N88_27332</name>
</gene>
<feature type="binding site" evidence="19">
    <location>
        <position position="613"/>
    </location>
    <ligand>
        <name>ATP</name>
        <dbReference type="ChEBI" id="CHEBI:30616"/>
    </ligand>
</feature>
<dbReference type="FunFam" id="3.30.200.20:FF:000309">
    <property type="entry name" value="Leucine-rich repeat receptor protein kinase MSP1"/>
    <property type="match status" value="1"/>
</dbReference>
<evidence type="ECO:0000259" key="22">
    <source>
        <dbReference type="PROSITE" id="PS50011"/>
    </source>
</evidence>
<evidence type="ECO:0000256" key="11">
    <source>
        <dbReference type="ARBA" id="ARBA00022777"/>
    </source>
</evidence>
<comment type="catalytic activity">
    <reaction evidence="18">
        <text>L-seryl-[protein] + ATP = O-phospho-L-seryl-[protein] + ADP + H(+)</text>
        <dbReference type="Rhea" id="RHEA:17989"/>
        <dbReference type="Rhea" id="RHEA-COMP:9863"/>
        <dbReference type="Rhea" id="RHEA-COMP:11604"/>
        <dbReference type="ChEBI" id="CHEBI:15378"/>
        <dbReference type="ChEBI" id="CHEBI:29999"/>
        <dbReference type="ChEBI" id="CHEBI:30616"/>
        <dbReference type="ChEBI" id="CHEBI:83421"/>
        <dbReference type="ChEBI" id="CHEBI:456216"/>
        <dbReference type="EC" id="2.7.11.1"/>
    </reaction>
</comment>
<dbReference type="InterPro" id="IPR017441">
    <property type="entry name" value="Protein_kinase_ATP_BS"/>
</dbReference>
<dbReference type="InterPro" id="IPR000719">
    <property type="entry name" value="Prot_kinase_dom"/>
</dbReference>
<keyword evidence="5" id="KW-0433">Leucine-rich repeat</keyword>
<dbReference type="InterPro" id="IPR011009">
    <property type="entry name" value="Kinase-like_dom_sf"/>
</dbReference>
<keyword evidence="4" id="KW-0597">Phosphoprotein</keyword>
<keyword evidence="10 19" id="KW-0547">Nucleotide-binding</keyword>
<dbReference type="GO" id="GO:0005524">
    <property type="term" value="F:ATP binding"/>
    <property type="evidence" value="ECO:0007669"/>
    <property type="project" value="UniProtKB-UniRule"/>
</dbReference>
<dbReference type="AlphaFoldDB" id="A0A5N6MX15"/>
<feature type="transmembrane region" description="Helical" evidence="20">
    <location>
        <begin position="519"/>
        <end position="543"/>
    </location>
</feature>
<dbReference type="FunFam" id="3.80.10.10:FF:000400">
    <property type="entry name" value="Nuclear pore complex protein NUP107"/>
    <property type="match status" value="1"/>
</dbReference>
<evidence type="ECO:0000313" key="24">
    <source>
        <dbReference type="Proteomes" id="UP000326396"/>
    </source>
</evidence>
<evidence type="ECO:0000256" key="14">
    <source>
        <dbReference type="ARBA" id="ARBA00023136"/>
    </source>
</evidence>
<comment type="subcellular location">
    <subcellularLocation>
        <location evidence="1">Membrane</location>
        <topology evidence="1">Single-pass type I membrane protein</topology>
    </subcellularLocation>
</comment>
<keyword evidence="12 19" id="KW-0067">ATP-binding</keyword>
<dbReference type="PROSITE" id="PS50011">
    <property type="entry name" value="PROTEIN_KINASE_DOM"/>
    <property type="match status" value="1"/>
</dbReference>
<keyword evidence="3" id="KW-0723">Serine/threonine-protein kinase</keyword>
<keyword evidence="14 20" id="KW-0472">Membrane</keyword>
<comment type="catalytic activity">
    <reaction evidence="17">
        <text>L-threonyl-[protein] + ATP = O-phospho-L-threonyl-[protein] + ADP + H(+)</text>
        <dbReference type="Rhea" id="RHEA:46608"/>
        <dbReference type="Rhea" id="RHEA-COMP:11060"/>
        <dbReference type="Rhea" id="RHEA-COMP:11605"/>
        <dbReference type="ChEBI" id="CHEBI:15378"/>
        <dbReference type="ChEBI" id="CHEBI:30013"/>
        <dbReference type="ChEBI" id="CHEBI:30616"/>
        <dbReference type="ChEBI" id="CHEBI:61977"/>
        <dbReference type="ChEBI" id="CHEBI:456216"/>
        <dbReference type="EC" id="2.7.11.1"/>
    </reaction>
</comment>
<evidence type="ECO:0000256" key="9">
    <source>
        <dbReference type="ARBA" id="ARBA00022737"/>
    </source>
</evidence>
<dbReference type="GO" id="GO:0016020">
    <property type="term" value="C:membrane"/>
    <property type="evidence" value="ECO:0007669"/>
    <property type="project" value="UniProtKB-SubCell"/>
</dbReference>
<name>A0A5N6MX15_9ASTR</name>
<evidence type="ECO:0000256" key="13">
    <source>
        <dbReference type="ARBA" id="ARBA00022989"/>
    </source>
</evidence>
<organism evidence="23 24">
    <name type="scientific">Mikania micrantha</name>
    <name type="common">bitter vine</name>
    <dbReference type="NCBI Taxonomy" id="192012"/>
    <lineage>
        <taxon>Eukaryota</taxon>
        <taxon>Viridiplantae</taxon>
        <taxon>Streptophyta</taxon>
        <taxon>Embryophyta</taxon>
        <taxon>Tracheophyta</taxon>
        <taxon>Spermatophyta</taxon>
        <taxon>Magnoliopsida</taxon>
        <taxon>eudicotyledons</taxon>
        <taxon>Gunneridae</taxon>
        <taxon>Pentapetalae</taxon>
        <taxon>asterids</taxon>
        <taxon>campanulids</taxon>
        <taxon>Asterales</taxon>
        <taxon>Asteraceae</taxon>
        <taxon>Asteroideae</taxon>
        <taxon>Heliantheae alliance</taxon>
        <taxon>Eupatorieae</taxon>
        <taxon>Mikania</taxon>
    </lineage>
</organism>
<dbReference type="Pfam" id="PF13855">
    <property type="entry name" value="LRR_8"/>
    <property type="match status" value="1"/>
</dbReference>
<evidence type="ECO:0000256" key="1">
    <source>
        <dbReference type="ARBA" id="ARBA00004479"/>
    </source>
</evidence>
<dbReference type="OrthoDB" id="676979at2759"/>
<sequence>MWHTRLLLCLMTMMMLFFMLSQTITANDVNKSSEAKDLLAWWPYANASHHCTWKGIDCNKAGGVIGIKLDSHYLGCRLESLNLSSFPNLVSLSIDYCGLEGSIPEHIGLLSSLTILSFWGNQLTVTGNRLTGRLPVSLANLTLLESLDLDKNEFTGPIPASYGSMVNLRDLDLSTNKLNASIPKEIGNLQNLTSLNLGDNNFDGPIPSNFGNMSQLGFLNLGKNSISGQIPLDIATLASLYHLDLNHNSLVGPVHGNLSRLYYLDVSSNHLSSNLSFHYPCYLRHLDLSMNRMTGALATILVCRNLEYLDLHSNNFVGEQIDRLKFTNLKFVNQSLNNNLTAIAPGPIPSNFGNLSLLWFLNLGKNSISGQIPLDLATLASLKHVDLNHNSLVGPVHGNMSRLDRLDVSSNQLSSKLSFQYPCNLRHLDLSMNHMTGALTTILVCKDLEYLDLRSNNFFGEKLDTLKFTYLKFVNQSLNNNLTTIASGPSLVQGIDIVLPCNALSGQSTCKKHMLRNKLVHHLTIFLPIILGHCFLLLLYVCYKKHKPTEKEIQPETKKHGNVCSILNYDGTIAYEDFVTATEDFDLKYCIGTGGYGSVYEAQLPDGKTFALKKLHHFEAKQPAFDQSFKNEIQVLTNLRHKNIVKLYGFCLHNKCNFLVYEYMEKGSLFCALSSSELAVEVDWMKRVNIIRDVAHALAYMHHDCSPPIVHRDILSNNILLNSEMEGFVADFGAARLIDSDSSNHTAIVGTLGYIAPELAYNMIVNEKCDVYSFGVVALETIGGKHPGDMLASLNYRGIALEDILDKRLPYPTNTSIEKEIIRVCDVAASCILTNPKCRPTMRNKCLDEEIGEELEEVIDGADWNQMERESSEEWLRERKCSPEWIIVVPEMINTPNQYLPNRRTGASNQSNFPSNHDDPNRRTGAIGVVNELRSGTLRSNTEFAAFLAISRCCDGSRLDGALAEFEWCRSAGRAEQATEASRLLGGVGVEGLEAVVRWSRGGRRAGGFAFWKFGDLENGDLNGEAK</sequence>
<comment type="caution">
    <text evidence="23">The sequence shown here is derived from an EMBL/GenBank/DDBJ whole genome shotgun (WGS) entry which is preliminary data.</text>
</comment>
<keyword evidence="7 20" id="KW-0812">Transmembrane</keyword>
<dbReference type="GO" id="GO:0004674">
    <property type="term" value="F:protein serine/threonine kinase activity"/>
    <property type="evidence" value="ECO:0007669"/>
    <property type="project" value="UniProtKB-KW"/>
</dbReference>
<keyword evidence="9" id="KW-0677">Repeat</keyword>
<feature type="signal peptide" evidence="21">
    <location>
        <begin position="1"/>
        <end position="26"/>
    </location>
</feature>
<dbReference type="Pfam" id="PF13516">
    <property type="entry name" value="LRR_6"/>
    <property type="match status" value="1"/>
</dbReference>
<evidence type="ECO:0000256" key="4">
    <source>
        <dbReference type="ARBA" id="ARBA00022553"/>
    </source>
</evidence>
<feature type="chain" id="PRO_5024464714" description="non-specific serine/threonine protein kinase" evidence="21">
    <location>
        <begin position="27"/>
        <end position="1027"/>
    </location>
</feature>
<reference evidence="23 24" key="1">
    <citation type="submission" date="2019-05" db="EMBL/GenBank/DDBJ databases">
        <title>Mikania micrantha, genome provides insights into the molecular mechanism of rapid growth.</title>
        <authorList>
            <person name="Liu B."/>
        </authorList>
    </citation>
    <scope>NUCLEOTIDE SEQUENCE [LARGE SCALE GENOMIC DNA]</scope>
    <source>
        <strain evidence="23">NLD-2019</strain>
        <tissue evidence="23">Leaf</tissue>
    </source>
</reference>
<evidence type="ECO:0000256" key="17">
    <source>
        <dbReference type="ARBA" id="ARBA00047899"/>
    </source>
</evidence>
<dbReference type="SUPFAM" id="SSF56112">
    <property type="entry name" value="Protein kinase-like (PK-like)"/>
    <property type="match status" value="1"/>
</dbReference>
<dbReference type="Gene3D" id="3.30.200.20">
    <property type="entry name" value="Phosphorylase Kinase, domain 1"/>
    <property type="match status" value="1"/>
</dbReference>
<evidence type="ECO:0000256" key="2">
    <source>
        <dbReference type="ARBA" id="ARBA00012513"/>
    </source>
</evidence>
<dbReference type="Proteomes" id="UP000326396">
    <property type="component" value="Linkage Group LG4"/>
</dbReference>
<evidence type="ECO:0000256" key="10">
    <source>
        <dbReference type="ARBA" id="ARBA00022741"/>
    </source>
</evidence>
<evidence type="ECO:0000256" key="8">
    <source>
        <dbReference type="ARBA" id="ARBA00022729"/>
    </source>
</evidence>
<keyword evidence="6" id="KW-0808">Transferase</keyword>
<evidence type="ECO:0000256" key="21">
    <source>
        <dbReference type="SAM" id="SignalP"/>
    </source>
</evidence>
<dbReference type="PANTHER" id="PTHR48005">
    <property type="entry name" value="LEUCINE RICH REPEAT KINASE 2"/>
    <property type="match status" value="1"/>
</dbReference>
<dbReference type="SUPFAM" id="SSF52058">
    <property type="entry name" value="L domain-like"/>
    <property type="match status" value="2"/>
</dbReference>
<feature type="domain" description="Protein kinase" evidence="22">
    <location>
        <begin position="585"/>
        <end position="851"/>
    </location>
</feature>
<keyword evidence="15" id="KW-0675">Receptor</keyword>
<evidence type="ECO:0000256" key="3">
    <source>
        <dbReference type="ARBA" id="ARBA00022527"/>
    </source>
</evidence>
<dbReference type="InterPro" id="IPR051420">
    <property type="entry name" value="Ser_Thr_Kinases_DiverseReg"/>
</dbReference>
<dbReference type="PANTHER" id="PTHR48005:SF16">
    <property type="entry name" value="MDIS1-INTERACTING RECEPTOR LIKE KINASE 2-LIKE ISOFORM X1"/>
    <property type="match status" value="1"/>
</dbReference>
<evidence type="ECO:0000256" key="18">
    <source>
        <dbReference type="ARBA" id="ARBA00048679"/>
    </source>
</evidence>
<protein>
    <recommendedName>
        <fullName evidence="2">non-specific serine/threonine protein kinase</fullName>
        <ecNumber evidence="2">2.7.11.1</ecNumber>
    </recommendedName>
</protein>
<evidence type="ECO:0000256" key="15">
    <source>
        <dbReference type="ARBA" id="ARBA00023170"/>
    </source>
</evidence>